<feature type="signal peptide" evidence="2">
    <location>
        <begin position="1"/>
        <end position="23"/>
    </location>
</feature>
<evidence type="ECO:0000256" key="1">
    <source>
        <dbReference type="SAM" id="MobiDB-lite"/>
    </source>
</evidence>
<organism evidence="3 4">
    <name type="scientific">Catellatospora bangladeshensis</name>
    <dbReference type="NCBI Taxonomy" id="310355"/>
    <lineage>
        <taxon>Bacteria</taxon>
        <taxon>Bacillati</taxon>
        <taxon>Actinomycetota</taxon>
        <taxon>Actinomycetes</taxon>
        <taxon>Micromonosporales</taxon>
        <taxon>Micromonosporaceae</taxon>
        <taxon>Catellatospora</taxon>
    </lineage>
</organism>
<dbReference type="Proteomes" id="UP000601223">
    <property type="component" value="Unassembled WGS sequence"/>
</dbReference>
<keyword evidence="2" id="KW-0732">Signal</keyword>
<proteinExistence type="predicted"/>
<protein>
    <recommendedName>
        <fullName evidence="5">Secreted protein</fullName>
    </recommendedName>
</protein>
<evidence type="ECO:0000313" key="3">
    <source>
        <dbReference type="EMBL" id="GIF86288.1"/>
    </source>
</evidence>
<feature type="chain" id="PRO_5038950951" description="Secreted protein" evidence="2">
    <location>
        <begin position="24"/>
        <end position="319"/>
    </location>
</feature>
<evidence type="ECO:0000256" key="2">
    <source>
        <dbReference type="SAM" id="SignalP"/>
    </source>
</evidence>
<keyword evidence="4" id="KW-1185">Reference proteome</keyword>
<dbReference type="EMBL" id="BONF01000064">
    <property type="protein sequence ID" value="GIF86288.1"/>
    <property type="molecule type" value="Genomic_DNA"/>
</dbReference>
<dbReference type="AlphaFoldDB" id="A0A8J3JT68"/>
<evidence type="ECO:0000313" key="4">
    <source>
        <dbReference type="Proteomes" id="UP000601223"/>
    </source>
</evidence>
<feature type="region of interest" description="Disordered" evidence="1">
    <location>
        <begin position="296"/>
        <end position="319"/>
    </location>
</feature>
<comment type="caution">
    <text evidence="3">The sequence shown here is derived from an EMBL/GenBank/DDBJ whole genome shotgun (WGS) entry which is preliminary data.</text>
</comment>
<reference evidence="3 4" key="1">
    <citation type="submission" date="2021-01" db="EMBL/GenBank/DDBJ databases">
        <title>Whole genome shotgun sequence of Catellatospora bangladeshensis NBRC 107357.</title>
        <authorList>
            <person name="Komaki H."/>
            <person name="Tamura T."/>
        </authorList>
    </citation>
    <scope>NUCLEOTIDE SEQUENCE [LARGE SCALE GENOMIC DNA]</scope>
    <source>
        <strain evidence="3 4">NBRC 107357</strain>
    </source>
</reference>
<feature type="region of interest" description="Disordered" evidence="1">
    <location>
        <begin position="32"/>
        <end position="63"/>
    </location>
</feature>
<sequence>MNAPLKLSLFGLGLIAIFAATFGAGRVAGPAPTAAPAGHGTDAGHGSHGATPSTGAAPVPGGLQVAQDGYRLQPLTGELSPDAAQPLRFRVLGPDGAPVTAYTPTHEKNLHLIVVRRDLAGFQHVHPELREGGVWEIPLRAAAGAGQYRMFADFQPAGRGEALTLGVDLPAPGTYQPVPLPAAGRTATVDGYTVTLGGELRPGASSPLTLTVTKDGKPVTDLQPYLGAYGHLVALRDGDLAYLHVHPDGAPGDGRTQAGPQIVFHAEVPSPGAYRLFLDFQHGGVVRTAAFTAVAGTPPPAPPAAATPSASPTHDHGAH</sequence>
<dbReference type="RefSeq" id="WP_203757165.1">
    <property type="nucleotide sequence ID" value="NZ_BONF01000064.1"/>
</dbReference>
<gene>
    <name evidence="3" type="ORF">Cba03nite_76370</name>
</gene>
<accession>A0A8J3JT68</accession>
<evidence type="ECO:0008006" key="5">
    <source>
        <dbReference type="Google" id="ProtNLM"/>
    </source>
</evidence>
<name>A0A8J3JT68_9ACTN</name>